<sequence>MRGSCWLGEVKINKSVTDSELVISKRCQNVWLALSVIDGHQDFVFYRCGDRLAVRTFNS</sequence>
<dbReference type="AlphaFoldDB" id="A0A1J1I464"/>
<gene>
    <name evidence="1" type="ORF">CLUMA_CG008048</name>
</gene>
<keyword evidence="2" id="KW-1185">Reference proteome</keyword>
<dbReference type="EMBL" id="CVRI01000039">
    <property type="protein sequence ID" value="CRK94546.1"/>
    <property type="molecule type" value="Genomic_DNA"/>
</dbReference>
<protein>
    <submittedName>
        <fullName evidence="1">CLUMA_CG008048, isoform A</fullName>
    </submittedName>
</protein>
<name>A0A1J1I464_9DIPT</name>
<reference evidence="1 2" key="1">
    <citation type="submission" date="2015-04" db="EMBL/GenBank/DDBJ databases">
        <authorList>
            <person name="Syromyatnikov M.Y."/>
            <person name="Popov V.N."/>
        </authorList>
    </citation>
    <scope>NUCLEOTIDE SEQUENCE [LARGE SCALE GENOMIC DNA]</scope>
</reference>
<evidence type="ECO:0000313" key="1">
    <source>
        <dbReference type="EMBL" id="CRK94546.1"/>
    </source>
</evidence>
<proteinExistence type="predicted"/>
<organism evidence="1 2">
    <name type="scientific">Clunio marinus</name>
    <dbReference type="NCBI Taxonomy" id="568069"/>
    <lineage>
        <taxon>Eukaryota</taxon>
        <taxon>Metazoa</taxon>
        <taxon>Ecdysozoa</taxon>
        <taxon>Arthropoda</taxon>
        <taxon>Hexapoda</taxon>
        <taxon>Insecta</taxon>
        <taxon>Pterygota</taxon>
        <taxon>Neoptera</taxon>
        <taxon>Endopterygota</taxon>
        <taxon>Diptera</taxon>
        <taxon>Nematocera</taxon>
        <taxon>Chironomoidea</taxon>
        <taxon>Chironomidae</taxon>
        <taxon>Clunio</taxon>
    </lineage>
</organism>
<accession>A0A1J1I464</accession>
<dbReference type="Proteomes" id="UP000183832">
    <property type="component" value="Unassembled WGS sequence"/>
</dbReference>
<evidence type="ECO:0000313" key="2">
    <source>
        <dbReference type="Proteomes" id="UP000183832"/>
    </source>
</evidence>